<evidence type="ECO:0000313" key="2">
    <source>
        <dbReference type="RefSeq" id="XP_026749912.2"/>
    </source>
</evidence>
<gene>
    <name evidence="2" type="primary">LOC113510642</name>
</gene>
<dbReference type="GO" id="GO:0000470">
    <property type="term" value="P:maturation of LSU-rRNA"/>
    <property type="evidence" value="ECO:0007669"/>
    <property type="project" value="TreeGrafter"/>
</dbReference>
<dbReference type="Proteomes" id="UP001652740">
    <property type="component" value="Unplaced"/>
</dbReference>
<dbReference type="GeneID" id="113510642"/>
<dbReference type="Pfam" id="PF04031">
    <property type="entry name" value="Las1"/>
    <property type="match status" value="1"/>
</dbReference>
<name>A0A6J1W9Z7_GALME</name>
<dbReference type="InterPro" id="IPR007174">
    <property type="entry name" value="Las1"/>
</dbReference>
<dbReference type="PANTHER" id="PTHR15002">
    <property type="entry name" value="RIBOSOMAL BIOGENESIS PROTEIN LAS1L"/>
    <property type="match status" value="1"/>
</dbReference>
<dbReference type="AlphaFoldDB" id="A0A6J1W9Z7"/>
<protein>
    <submittedName>
        <fullName evidence="2">Uncharacterized protein LOC113510642</fullName>
    </submittedName>
</protein>
<dbReference type="GO" id="GO:0090730">
    <property type="term" value="C:Las1 complex"/>
    <property type="evidence" value="ECO:0007669"/>
    <property type="project" value="InterPro"/>
</dbReference>
<proteinExistence type="predicted"/>
<dbReference type="GO" id="GO:0004519">
    <property type="term" value="F:endonuclease activity"/>
    <property type="evidence" value="ECO:0007669"/>
    <property type="project" value="InterPro"/>
</dbReference>
<dbReference type="GO" id="GO:0000460">
    <property type="term" value="P:maturation of 5.8S rRNA"/>
    <property type="evidence" value="ECO:0007669"/>
    <property type="project" value="TreeGrafter"/>
</dbReference>
<dbReference type="FunCoup" id="A0A6J1W9Z7">
    <property type="interactions" value="11"/>
</dbReference>
<reference evidence="2" key="1">
    <citation type="submission" date="2025-08" db="UniProtKB">
        <authorList>
            <consortium name="RefSeq"/>
        </authorList>
    </citation>
    <scope>IDENTIFICATION</scope>
    <source>
        <tissue evidence="2">Whole larvae</tissue>
    </source>
</reference>
<dbReference type="PANTHER" id="PTHR15002:SF0">
    <property type="entry name" value="RIBOSOMAL BIOGENESIS PROTEIN LAS1L"/>
    <property type="match status" value="1"/>
</dbReference>
<dbReference type="RefSeq" id="XP_026749912.2">
    <property type="nucleotide sequence ID" value="XM_026894111.3"/>
</dbReference>
<keyword evidence="1" id="KW-1185">Reference proteome</keyword>
<accession>A0A6J1W9Z7</accession>
<dbReference type="InParanoid" id="A0A6J1W9Z7"/>
<evidence type="ECO:0000313" key="1">
    <source>
        <dbReference type="Proteomes" id="UP001652740"/>
    </source>
</evidence>
<dbReference type="GO" id="GO:0030687">
    <property type="term" value="C:preribosome, large subunit precursor"/>
    <property type="evidence" value="ECO:0007669"/>
    <property type="project" value="TreeGrafter"/>
</dbReference>
<sequence length="520" mass="59418">MSEYYNIVPWYNTEEWQSVYHNIFITSNKEHALNILQIWKARCPLLPSGVESTFILIQVQVQDEKNAVDVGCDQFLRLAYSAAIMRFVNHMLDAETSKGTSLYHAAKSLGVPDWIIDLRHDTAHSNNLPSLELLREASVIGLHWLRTNYWDKYKQCIGDYIAGQKDTSNSDENQIAALMHLCLSLSICSHHNCNINTLSQIPIDMRESIVCDAADLFGDLIDLSKLKTVSVMSLVNIMNAHSKKLLKGKDSAVYVNKVLLGEDSIFLSLDLLQYLGGNDFKHKNKLSASYVQCFELLLTFLHTNELILDFLVELIHITQSDCNEKKCYLAAFWVSEILKALKKSKEFISRIKKNATDISSKKRKELKSLYYHWFPNEHKNNLLFNLRKSPPLPLLNINFVKPIITAYNPYLTYFITDLLNLIEPPLQKPITEKICKIANLISSPASRFKSMTIPSKIYTVDDIKNQENTSNSYETSYIDLDQSSDVEVINQEKQELSIGGIWKLSSKEFDWSTCPVGNII</sequence>
<dbReference type="KEGG" id="gmw:113510642"/>
<organism evidence="1 2">
    <name type="scientific">Galleria mellonella</name>
    <name type="common">Greater wax moth</name>
    <dbReference type="NCBI Taxonomy" id="7137"/>
    <lineage>
        <taxon>Eukaryota</taxon>
        <taxon>Metazoa</taxon>
        <taxon>Ecdysozoa</taxon>
        <taxon>Arthropoda</taxon>
        <taxon>Hexapoda</taxon>
        <taxon>Insecta</taxon>
        <taxon>Pterygota</taxon>
        <taxon>Neoptera</taxon>
        <taxon>Endopterygota</taxon>
        <taxon>Lepidoptera</taxon>
        <taxon>Glossata</taxon>
        <taxon>Ditrysia</taxon>
        <taxon>Pyraloidea</taxon>
        <taxon>Pyralidae</taxon>
        <taxon>Galleriinae</taxon>
        <taxon>Galleria</taxon>
    </lineage>
</organism>